<dbReference type="PANTHER" id="PTHR34980:SF3">
    <property type="entry name" value="BLR8105 PROTEIN"/>
    <property type="match status" value="1"/>
</dbReference>
<keyword evidence="1" id="KW-0472">Membrane</keyword>
<keyword evidence="1" id="KW-0812">Transmembrane</keyword>
<comment type="caution">
    <text evidence="2">The sequence shown here is derived from an EMBL/GenBank/DDBJ whole genome shotgun (WGS) entry which is preliminary data.</text>
</comment>
<evidence type="ECO:0000256" key="1">
    <source>
        <dbReference type="SAM" id="Phobius"/>
    </source>
</evidence>
<feature type="transmembrane region" description="Helical" evidence="1">
    <location>
        <begin position="85"/>
        <end position="107"/>
    </location>
</feature>
<keyword evidence="3" id="KW-1185">Reference proteome</keyword>
<sequence length="122" mass="13339">MATNQIFWLFFSFSGRINRAAYFLAGMLMMITVVFITYRMILAEQAGAGSAGWEAILSIVLIASLWAQAALGTKRFHDFGKPGTFSALLFVPFFNFLVFIALCVLPGTPGANQYARTTNAPA</sequence>
<reference evidence="2 3" key="1">
    <citation type="submission" date="2020-10" db="EMBL/GenBank/DDBJ databases">
        <title>Aquamicrobium zhengzhouensis sp. nov., a exopolysaccharide producing bacterium isolated from farmland soil.</title>
        <authorList>
            <person name="Wang X."/>
        </authorList>
    </citation>
    <scope>NUCLEOTIDE SEQUENCE [LARGE SCALE GENOMIC DNA]</scope>
    <source>
        <strain evidence="3">cd-1</strain>
    </source>
</reference>
<feature type="transmembrane region" description="Helical" evidence="1">
    <location>
        <begin position="53"/>
        <end position="73"/>
    </location>
</feature>
<dbReference type="Proteomes" id="UP000601789">
    <property type="component" value="Unassembled WGS sequence"/>
</dbReference>
<dbReference type="RefSeq" id="WP_198476306.1">
    <property type="nucleotide sequence ID" value="NZ_JADGMQ010000005.1"/>
</dbReference>
<dbReference type="EMBL" id="JADGMQ010000005">
    <property type="protein sequence ID" value="MBI1620893.1"/>
    <property type="molecule type" value="Genomic_DNA"/>
</dbReference>
<protein>
    <submittedName>
        <fullName evidence="2">DUF805 domain-containing protein</fullName>
    </submittedName>
</protein>
<evidence type="ECO:0000313" key="3">
    <source>
        <dbReference type="Proteomes" id="UP000601789"/>
    </source>
</evidence>
<name>A0ABS0SC74_9HYPH</name>
<feature type="transmembrane region" description="Helical" evidence="1">
    <location>
        <begin position="21"/>
        <end position="41"/>
    </location>
</feature>
<accession>A0ABS0SC74</accession>
<dbReference type="PANTHER" id="PTHR34980">
    <property type="entry name" value="INNER MEMBRANE PROTEIN-RELATED-RELATED"/>
    <property type="match status" value="1"/>
</dbReference>
<proteinExistence type="predicted"/>
<keyword evidence="1" id="KW-1133">Transmembrane helix</keyword>
<evidence type="ECO:0000313" key="2">
    <source>
        <dbReference type="EMBL" id="MBI1620893.1"/>
    </source>
</evidence>
<dbReference type="Pfam" id="PF05656">
    <property type="entry name" value="DUF805"/>
    <property type="match status" value="1"/>
</dbReference>
<gene>
    <name evidence="2" type="ORF">IOD40_09495</name>
</gene>
<organism evidence="2 3">
    <name type="scientific">Aquamicrobium zhengzhouense</name>
    <dbReference type="NCBI Taxonomy" id="2781738"/>
    <lineage>
        <taxon>Bacteria</taxon>
        <taxon>Pseudomonadati</taxon>
        <taxon>Pseudomonadota</taxon>
        <taxon>Alphaproteobacteria</taxon>
        <taxon>Hyphomicrobiales</taxon>
        <taxon>Phyllobacteriaceae</taxon>
        <taxon>Aquamicrobium</taxon>
    </lineage>
</organism>
<dbReference type="InterPro" id="IPR008523">
    <property type="entry name" value="DUF805"/>
</dbReference>